<dbReference type="PANTHER" id="PTHR11241:SF0">
    <property type="entry name" value="DEOXYURIDINE 5'-TRIPHOSPHATE NUCLEOTIDOHYDROLASE"/>
    <property type="match status" value="1"/>
</dbReference>
<dbReference type="EMBL" id="JAGFNZ010000003">
    <property type="protein sequence ID" value="MBW7572957.1"/>
    <property type="molecule type" value="Genomic_DNA"/>
</dbReference>
<protein>
    <recommendedName>
        <fullName evidence="2">dUTP diphosphatase</fullName>
        <ecNumber evidence="2">3.6.1.23</ecNumber>
    </recommendedName>
</protein>
<accession>A0ABS7DPH1</accession>
<dbReference type="InterPro" id="IPR008181">
    <property type="entry name" value="dUTPase"/>
</dbReference>
<dbReference type="InterPro" id="IPR029054">
    <property type="entry name" value="dUTPase-like"/>
</dbReference>
<evidence type="ECO:0000259" key="6">
    <source>
        <dbReference type="Pfam" id="PF00692"/>
    </source>
</evidence>
<evidence type="ECO:0000256" key="2">
    <source>
        <dbReference type="ARBA" id="ARBA00012379"/>
    </source>
</evidence>
<dbReference type="InterPro" id="IPR036157">
    <property type="entry name" value="dUTPase-like_sf"/>
</dbReference>
<dbReference type="GO" id="GO:0004170">
    <property type="term" value="F:dUTP diphosphatase activity"/>
    <property type="evidence" value="ECO:0007669"/>
    <property type="project" value="UniProtKB-EC"/>
</dbReference>
<evidence type="ECO:0000256" key="3">
    <source>
        <dbReference type="ARBA" id="ARBA00022801"/>
    </source>
</evidence>
<dbReference type="RefSeq" id="WP_219965370.1">
    <property type="nucleotide sequence ID" value="NZ_JAGFNZ010000003.1"/>
</dbReference>
<name>A0ABS7DPH1_9FIRM</name>
<gene>
    <name evidence="7" type="primary">dut</name>
    <name evidence="7" type="ORF">J5W02_09030</name>
</gene>
<dbReference type="Pfam" id="PF00692">
    <property type="entry name" value="dUTPase"/>
    <property type="match status" value="1"/>
</dbReference>
<evidence type="ECO:0000313" key="7">
    <source>
        <dbReference type="EMBL" id="MBW7572957.1"/>
    </source>
</evidence>
<evidence type="ECO:0000256" key="1">
    <source>
        <dbReference type="ARBA" id="ARBA00006581"/>
    </source>
</evidence>
<comment type="similarity">
    <text evidence="1">Belongs to the dUTPase family.</text>
</comment>
<dbReference type="Gene3D" id="2.70.40.10">
    <property type="match status" value="1"/>
</dbReference>
<dbReference type="SUPFAM" id="SSF51283">
    <property type="entry name" value="dUTPase-like"/>
    <property type="match status" value="1"/>
</dbReference>
<keyword evidence="8" id="KW-1185">Reference proteome</keyword>
<sequence>MTDTVLKIKKLNQNAVTPTRASTGAAGFDLYACLDAPLTIEPRGLYKIPTGIAIALPDKNTVGLIFARSGLGVNHGVSLPNAVGVIDSDYRGEILVGMTNCSDKPYTLQPGERCAQLVVMPVLLPVLEETDDLGETDRGAGAFGSTGKQGIKK</sequence>
<dbReference type="EC" id="3.6.1.23" evidence="2"/>
<feature type="domain" description="dUTPase-like" evidence="6">
    <location>
        <begin position="14"/>
        <end position="147"/>
    </location>
</feature>
<comment type="catalytic activity">
    <reaction evidence="5">
        <text>dUTP + H2O = dUMP + diphosphate + H(+)</text>
        <dbReference type="Rhea" id="RHEA:10248"/>
        <dbReference type="ChEBI" id="CHEBI:15377"/>
        <dbReference type="ChEBI" id="CHEBI:15378"/>
        <dbReference type="ChEBI" id="CHEBI:33019"/>
        <dbReference type="ChEBI" id="CHEBI:61555"/>
        <dbReference type="ChEBI" id="CHEBI:246422"/>
        <dbReference type="EC" id="3.6.1.23"/>
    </reaction>
</comment>
<dbReference type="NCBIfam" id="TIGR00576">
    <property type="entry name" value="dut"/>
    <property type="match status" value="1"/>
</dbReference>
<dbReference type="NCBIfam" id="NF001862">
    <property type="entry name" value="PRK00601.1"/>
    <property type="match status" value="1"/>
</dbReference>
<dbReference type="InterPro" id="IPR033704">
    <property type="entry name" value="dUTPase_trimeric"/>
</dbReference>
<dbReference type="CDD" id="cd07557">
    <property type="entry name" value="trimeric_dUTPase"/>
    <property type="match status" value="1"/>
</dbReference>
<keyword evidence="3 7" id="KW-0378">Hydrolase</keyword>
<dbReference type="PANTHER" id="PTHR11241">
    <property type="entry name" value="DEOXYURIDINE 5'-TRIPHOSPHATE NUCLEOTIDOHYDROLASE"/>
    <property type="match status" value="1"/>
</dbReference>
<comment type="caution">
    <text evidence="7">The sequence shown here is derived from an EMBL/GenBank/DDBJ whole genome shotgun (WGS) entry which is preliminary data.</text>
</comment>
<organism evidence="7 8">
    <name type="scientific">Caproiciproducens faecalis</name>
    <dbReference type="NCBI Taxonomy" id="2820301"/>
    <lineage>
        <taxon>Bacteria</taxon>
        <taxon>Bacillati</taxon>
        <taxon>Bacillota</taxon>
        <taxon>Clostridia</taxon>
        <taxon>Eubacteriales</taxon>
        <taxon>Acutalibacteraceae</taxon>
        <taxon>Caproiciproducens</taxon>
    </lineage>
</organism>
<dbReference type="Proteomes" id="UP000719942">
    <property type="component" value="Unassembled WGS sequence"/>
</dbReference>
<reference evidence="7 8" key="1">
    <citation type="submission" date="2021-03" db="EMBL/GenBank/DDBJ databases">
        <title>Caproiciproducens sp. nov. isolated from feces of cow.</title>
        <authorList>
            <person name="Choi J.-Y."/>
        </authorList>
    </citation>
    <scope>NUCLEOTIDE SEQUENCE [LARGE SCALE GENOMIC DNA]</scope>
    <source>
        <strain evidence="7 8">AGMB10547</strain>
    </source>
</reference>
<evidence type="ECO:0000256" key="4">
    <source>
        <dbReference type="ARBA" id="ARBA00023080"/>
    </source>
</evidence>
<keyword evidence="4" id="KW-0546">Nucleotide metabolism</keyword>
<evidence type="ECO:0000256" key="5">
    <source>
        <dbReference type="ARBA" id="ARBA00047686"/>
    </source>
</evidence>
<evidence type="ECO:0000313" key="8">
    <source>
        <dbReference type="Proteomes" id="UP000719942"/>
    </source>
</evidence>
<proteinExistence type="inferred from homology"/>